<dbReference type="Proteomes" id="UP000198302">
    <property type="component" value="Unassembled WGS sequence"/>
</dbReference>
<proteinExistence type="predicted"/>
<sequence>MIQTKLDSIIKSFPLIFIILTTIGYVNLESYYYFFDIEIINYLEISEILLLFFNKSILIILLLISIIFIIYLVDEKITQEINDNK</sequence>
<organism evidence="2 3">
    <name type="scientific">Flavobacterium hibernum</name>
    <dbReference type="NCBI Taxonomy" id="37752"/>
    <lineage>
        <taxon>Bacteria</taxon>
        <taxon>Pseudomonadati</taxon>
        <taxon>Bacteroidota</taxon>
        <taxon>Flavobacteriia</taxon>
        <taxon>Flavobacteriales</taxon>
        <taxon>Flavobacteriaceae</taxon>
        <taxon>Flavobacterium</taxon>
    </lineage>
</organism>
<feature type="non-terminal residue" evidence="2">
    <location>
        <position position="85"/>
    </location>
</feature>
<feature type="transmembrane region" description="Helical" evidence="1">
    <location>
        <begin position="48"/>
        <end position="73"/>
    </location>
</feature>
<reference evidence="2 3" key="1">
    <citation type="submission" date="2016-11" db="EMBL/GenBank/DDBJ databases">
        <title>Whole genomes of Flavobacteriaceae.</title>
        <authorList>
            <person name="Stine C."/>
            <person name="Li C."/>
            <person name="Tadesse D."/>
        </authorList>
    </citation>
    <scope>NUCLEOTIDE SEQUENCE [LARGE SCALE GENOMIC DNA]</scope>
    <source>
        <strain evidence="2 3">ATCC 51468</strain>
    </source>
</reference>
<dbReference type="EMBL" id="MUGX01000004">
    <property type="protein sequence ID" value="OXA91104.1"/>
    <property type="molecule type" value="Genomic_DNA"/>
</dbReference>
<feature type="transmembrane region" description="Helical" evidence="1">
    <location>
        <begin position="12"/>
        <end position="28"/>
    </location>
</feature>
<evidence type="ECO:0000313" key="2">
    <source>
        <dbReference type="EMBL" id="OXA91104.1"/>
    </source>
</evidence>
<evidence type="ECO:0000313" key="3">
    <source>
        <dbReference type="Proteomes" id="UP000198302"/>
    </source>
</evidence>
<keyword evidence="1" id="KW-0472">Membrane</keyword>
<protein>
    <submittedName>
        <fullName evidence="2">Uncharacterized protein</fullName>
    </submittedName>
</protein>
<name>A0ABX4CC75_9FLAO</name>
<keyword evidence="1" id="KW-0812">Transmembrane</keyword>
<evidence type="ECO:0000256" key="1">
    <source>
        <dbReference type="SAM" id="Phobius"/>
    </source>
</evidence>
<gene>
    <name evidence="2" type="ORF">B0A73_01530</name>
</gene>
<keyword evidence="3" id="KW-1185">Reference proteome</keyword>
<accession>A0ABX4CC75</accession>
<dbReference type="RefSeq" id="WP_207759862.1">
    <property type="nucleotide sequence ID" value="NZ_MUGX01000004.1"/>
</dbReference>
<keyword evidence="1" id="KW-1133">Transmembrane helix</keyword>
<comment type="caution">
    <text evidence="2">The sequence shown here is derived from an EMBL/GenBank/DDBJ whole genome shotgun (WGS) entry which is preliminary data.</text>
</comment>